<organism evidence="1 2">
    <name type="scientific">Panagrolaimus sp. JU765</name>
    <dbReference type="NCBI Taxonomy" id="591449"/>
    <lineage>
        <taxon>Eukaryota</taxon>
        <taxon>Metazoa</taxon>
        <taxon>Ecdysozoa</taxon>
        <taxon>Nematoda</taxon>
        <taxon>Chromadorea</taxon>
        <taxon>Rhabditida</taxon>
        <taxon>Tylenchina</taxon>
        <taxon>Panagrolaimomorpha</taxon>
        <taxon>Panagrolaimoidea</taxon>
        <taxon>Panagrolaimidae</taxon>
        <taxon>Panagrolaimus</taxon>
    </lineage>
</organism>
<dbReference type="Proteomes" id="UP000887576">
    <property type="component" value="Unplaced"/>
</dbReference>
<reference evidence="2" key="1">
    <citation type="submission" date="2022-11" db="UniProtKB">
        <authorList>
            <consortium name="WormBaseParasite"/>
        </authorList>
    </citation>
    <scope>IDENTIFICATION</scope>
</reference>
<name>A0AC34R313_9BILA</name>
<evidence type="ECO:0000313" key="2">
    <source>
        <dbReference type="WBParaSite" id="JU765_v2.g3009.t1"/>
    </source>
</evidence>
<sequence length="91" mass="10946">MCIMFLISIRSDNLRSLKLVTVLSVVLFFSSVSTGILNYDDYYTWKFQYLVKMDDRELYLYDLKLFSNFILILIDLIISVLAWLYYYVKNK</sequence>
<accession>A0AC34R313</accession>
<evidence type="ECO:0000313" key="1">
    <source>
        <dbReference type="Proteomes" id="UP000887576"/>
    </source>
</evidence>
<dbReference type="WBParaSite" id="JU765_v2.g3009.t1">
    <property type="protein sequence ID" value="JU765_v2.g3009.t1"/>
    <property type="gene ID" value="JU765_v2.g3009"/>
</dbReference>
<proteinExistence type="predicted"/>
<protein>
    <submittedName>
        <fullName evidence="2">NADH dehydrogenase subunit 5</fullName>
    </submittedName>
</protein>